<gene>
    <name evidence="1" type="ORF">EKE94_05130</name>
</gene>
<protein>
    <submittedName>
        <fullName evidence="1">Uncharacterized protein</fullName>
    </submittedName>
</protein>
<organism evidence="1 2">
    <name type="scientific">Mesobaculum littorinae</name>
    <dbReference type="NCBI Taxonomy" id="2486419"/>
    <lineage>
        <taxon>Bacteria</taxon>
        <taxon>Pseudomonadati</taxon>
        <taxon>Pseudomonadota</taxon>
        <taxon>Alphaproteobacteria</taxon>
        <taxon>Rhodobacterales</taxon>
        <taxon>Roseobacteraceae</taxon>
        <taxon>Mesobaculum</taxon>
    </lineage>
</organism>
<dbReference type="EMBL" id="RQXX01000002">
    <property type="protein sequence ID" value="RVV98314.1"/>
    <property type="molecule type" value="Genomic_DNA"/>
</dbReference>
<accession>A0A438AI33</accession>
<proteinExistence type="predicted"/>
<dbReference type="AlphaFoldDB" id="A0A438AI33"/>
<name>A0A438AI33_9RHOB</name>
<reference evidence="1 2" key="1">
    <citation type="submission" date="2018-11" db="EMBL/GenBank/DDBJ databases">
        <title>Mesobaculum littorinae gen. nov., sp. nov., isolated from Littorina scabra that represents a novel genus of the order Rhodobacteraceae.</title>
        <authorList>
            <person name="Li F."/>
        </authorList>
    </citation>
    <scope>NUCLEOTIDE SEQUENCE [LARGE SCALE GENOMIC DNA]</scope>
    <source>
        <strain evidence="1 2">M0103</strain>
    </source>
</reference>
<evidence type="ECO:0000313" key="2">
    <source>
        <dbReference type="Proteomes" id="UP000285908"/>
    </source>
</evidence>
<comment type="caution">
    <text evidence="1">The sequence shown here is derived from an EMBL/GenBank/DDBJ whole genome shotgun (WGS) entry which is preliminary data.</text>
</comment>
<dbReference type="Proteomes" id="UP000285908">
    <property type="component" value="Unassembled WGS sequence"/>
</dbReference>
<dbReference type="OrthoDB" id="7866285at2"/>
<evidence type="ECO:0000313" key="1">
    <source>
        <dbReference type="EMBL" id="RVV98314.1"/>
    </source>
</evidence>
<dbReference type="RefSeq" id="WP_127905547.1">
    <property type="nucleotide sequence ID" value="NZ_RQXX01000002.1"/>
</dbReference>
<keyword evidence="2" id="KW-1185">Reference proteome</keyword>
<sequence length="117" mass="12134">MSVSRTFDLRRILAVSDSGVPLLEGTNARILATSPFGAGDVGRIAVCQAVLDQDEATVVALGVVHEDPAPDDAPLVLRAGAASLALHPDGRIRLEGEDVAVDAARTLRLAGARIDLN</sequence>